<sequence length="358" mass="40140">MAVDVYRTWARLQFTTQVRLRLYRKIAKMISNGLPLLKVLEELEFRASHEGRKPNEPDAVTLTDWRRVVQNGGMLSEAMEWWVPHTEQMIVMAGEQSGRLEVALQMVSGVVMSGRKIRFAIVGGLIYPTVIFVMTLGYLFLFGKLVIPRFASIVSPDRWHGVAHSLYTMSRFVQSGMIYCVIAVALALVALFYSMPRWAGNVRVVLDRFPPYSVYRLVVGCGFLVAFSSLQAAGFTVEKSLTRLADNAKPWLRQRIDDVLFGVKSGLNVGEAMKTTGYGFPSEEIVDDLCVYAEYKGFAEALQSLADEWMQEGVTIIEAQMRVVNGVAIITLALVLSWLITGFFGIQQEIAAMSRSMH</sequence>
<evidence type="ECO:0000256" key="4">
    <source>
        <dbReference type="ARBA" id="ARBA00022692"/>
    </source>
</evidence>
<dbReference type="RefSeq" id="WP_091007042.1">
    <property type="nucleotide sequence ID" value="NZ_CP041743.1"/>
</dbReference>
<reference evidence="9 10" key="1">
    <citation type="submission" date="2016-10" db="EMBL/GenBank/DDBJ databases">
        <authorList>
            <person name="de Groot N.N."/>
        </authorList>
    </citation>
    <scope>NUCLEOTIDE SEQUENCE [LARGE SCALE GENOMIC DNA]</scope>
    <source>
        <strain evidence="9 10">LMG 23650</strain>
    </source>
</reference>
<feature type="transmembrane region" description="Helical" evidence="7">
    <location>
        <begin position="176"/>
        <end position="193"/>
    </location>
</feature>
<keyword evidence="10" id="KW-1185">Reference proteome</keyword>
<feature type="transmembrane region" description="Helical" evidence="7">
    <location>
        <begin position="214"/>
        <end position="234"/>
    </location>
</feature>
<dbReference type="Gene3D" id="1.20.81.30">
    <property type="entry name" value="Type II secretion system (T2SS), domain F"/>
    <property type="match status" value="2"/>
</dbReference>
<evidence type="ECO:0000259" key="8">
    <source>
        <dbReference type="Pfam" id="PF00482"/>
    </source>
</evidence>
<comment type="similarity">
    <text evidence="2">Belongs to the GSP F family.</text>
</comment>
<dbReference type="STRING" id="420953.SAMN05192543_101542"/>
<evidence type="ECO:0000256" key="7">
    <source>
        <dbReference type="SAM" id="Phobius"/>
    </source>
</evidence>
<evidence type="ECO:0000256" key="2">
    <source>
        <dbReference type="ARBA" id="ARBA00005745"/>
    </source>
</evidence>
<dbReference type="AlphaFoldDB" id="A0A1I3DV72"/>
<name>A0A1I3DV72_9BURK</name>
<comment type="subcellular location">
    <subcellularLocation>
        <location evidence="1">Cell membrane</location>
        <topology evidence="1">Multi-pass membrane protein</topology>
    </subcellularLocation>
</comment>
<proteinExistence type="inferred from homology"/>
<dbReference type="Proteomes" id="UP000199548">
    <property type="component" value="Unassembled WGS sequence"/>
</dbReference>
<dbReference type="InterPro" id="IPR003004">
    <property type="entry name" value="GspF/PilC"/>
</dbReference>
<evidence type="ECO:0000313" key="9">
    <source>
        <dbReference type="EMBL" id="SFH90630.1"/>
    </source>
</evidence>
<dbReference type="OrthoDB" id="7031359at2"/>
<evidence type="ECO:0000256" key="5">
    <source>
        <dbReference type="ARBA" id="ARBA00022989"/>
    </source>
</evidence>
<gene>
    <name evidence="9" type="ORF">SAMN05192543_101542</name>
</gene>
<keyword evidence="6 7" id="KW-0472">Membrane</keyword>
<accession>A0A1I3DV72</accession>
<feature type="transmembrane region" description="Helical" evidence="7">
    <location>
        <begin position="119"/>
        <end position="141"/>
    </location>
</feature>
<dbReference type="PANTHER" id="PTHR30012">
    <property type="entry name" value="GENERAL SECRETION PATHWAY PROTEIN"/>
    <property type="match status" value="1"/>
</dbReference>
<evidence type="ECO:0000313" key="10">
    <source>
        <dbReference type="Proteomes" id="UP000199548"/>
    </source>
</evidence>
<feature type="domain" description="Type II secretion system protein GspF" evidence="8">
    <location>
        <begin position="23"/>
        <end position="147"/>
    </location>
</feature>
<keyword evidence="4 7" id="KW-0812">Transmembrane</keyword>
<dbReference type="PANTHER" id="PTHR30012:SF0">
    <property type="entry name" value="TYPE II SECRETION SYSTEM PROTEIN F-RELATED"/>
    <property type="match status" value="1"/>
</dbReference>
<feature type="domain" description="Type II secretion system protein GspF" evidence="8">
    <location>
        <begin position="223"/>
        <end position="344"/>
    </location>
</feature>
<dbReference type="GO" id="GO:0005886">
    <property type="term" value="C:plasma membrane"/>
    <property type="evidence" value="ECO:0007669"/>
    <property type="project" value="UniProtKB-SubCell"/>
</dbReference>
<keyword evidence="3" id="KW-1003">Cell membrane</keyword>
<organism evidence="9 10">
    <name type="scientific">Paraburkholderia megapolitana</name>
    <dbReference type="NCBI Taxonomy" id="420953"/>
    <lineage>
        <taxon>Bacteria</taxon>
        <taxon>Pseudomonadati</taxon>
        <taxon>Pseudomonadota</taxon>
        <taxon>Betaproteobacteria</taxon>
        <taxon>Burkholderiales</taxon>
        <taxon>Burkholderiaceae</taxon>
        <taxon>Paraburkholderia</taxon>
    </lineage>
</organism>
<dbReference type="Pfam" id="PF00482">
    <property type="entry name" value="T2SSF"/>
    <property type="match status" value="2"/>
</dbReference>
<keyword evidence="5 7" id="KW-1133">Transmembrane helix</keyword>
<dbReference type="InterPro" id="IPR018076">
    <property type="entry name" value="T2SS_GspF_dom"/>
</dbReference>
<dbReference type="EMBL" id="FOQU01000001">
    <property type="protein sequence ID" value="SFH90630.1"/>
    <property type="molecule type" value="Genomic_DNA"/>
</dbReference>
<protein>
    <submittedName>
        <fullName evidence="9">Type II secretory pathway, component PulF</fullName>
    </submittedName>
</protein>
<evidence type="ECO:0000256" key="3">
    <source>
        <dbReference type="ARBA" id="ARBA00022475"/>
    </source>
</evidence>
<evidence type="ECO:0000256" key="1">
    <source>
        <dbReference type="ARBA" id="ARBA00004651"/>
    </source>
</evidence>
<feature type="transmembrane region" description="Helical" evidence="7">
    <location>
        <begin position="323"/>
        <end position="346"/>
    </location>
</feature>
<dbReference type="InterPro" id="IPR042094">
    <property type="entry name" value="T2SS_GspF_sf"/>
</dbReference>
<evidence type="ECO:0000256" key="6">
    <source>
        <dbReference type="ARBA" id="ARBA00023136"/>
    </source>
</evidence>